<name>A0A4S8KYL5_DENBC</name>
<proteinExistence type="predicted"/>
<organism evidence="2 3">
    <name type="scientific">Dendrothele bispora (strain CBS 962.96)</name>
    <dbReference type="NCBI Taxonomy" id="1314807"/>
    <lineage>
        <taxon>Eukaryota</taxon>
        <taxon>Fungi</taxon>
        <taxon>Dikarya</taxon>
        <taxon>Basidiomycota</taxon>
        <taxon>Agaricomycotina</taxon>
        <taxon>Agaricomycetes</taxon>
        <taxon>Agaricomycetidae</taxon>
        <taxon>Agaricales</taxon>
        <taxon>Agaricales incertae sedis</taxon>
        <taxon>Dendrothele</taxon>
    </lineage>
</organism>
<keyword evidence="3" id="KW-1185">Reference proteome</keyword>
<dbReference type="EMBL" id="ML179851">
    <property type="protein sequence ID" value="THU81003.1"/>
    <property type="molecule type" value="Genomic_DNA"/>
</dbReference>
<accession>A0A4S8KYL5</accession>
<dbReference type="AlphaFoldDB" id="A0A4S8KYL5"/>
<feature type="region of interest" description="Disordered" evidence="1">
    <location>
        <begin position="109"/>
        <end position="135"/>
    </location>
</feature>
<protein>
    <submittedName>
        <fullName evidence="2">Uncharacterized protein</fullName>
    </submittedName>
</protein>
<evidence type="ECO:0000313" key="3">
    <source>
        <dbReference type="Proteomes" id="UP000297245"/>
    </source>
</evidence>
<feature type="region of interest" description="Disordered" evidence="1">
    <location>
        <begin position="1"/>
        <end position="20"/>
    </location>
</feature>
<dbReference type="Proteomes" id="UP000297245">
    <property type="component" value="Unassembled WGS sequence"/>
</dbReference>
<dbReference type="OrthoDB" id="3021788at2759"/>
<evidence type="ECO:0000256" key="1">
    <source>
        <dbReference type="SAM" id="MobiDB-lite"/>
    </source>
</evidence>
<sequence length="273" mass="30284">MSSPIIPSIPSPPPDASEYRPRTVSEFNASVSSIYQPLDMQETASSIPIPANNFFIPQQVNPENTIFQALNTQSDESFLMDIDCNYPEQLLGQHLLTFPSPLASPAQIISKDSSTPLSPTSTLNDTSFSPPSKSSVKPVHIIRKIYSHPNSYPSWQSNNATEEAAKAFSLDLDPATIKYARPSLSAWAAQTCATRAHRELNRLTKNDPNHPEDTPARISIDSVTWDEINSITPAHTIATFKRCAPYVEGLFRYLGYETRVCSYWPGVRLNSCH</sequence>
<reference evidence="2 3" key="1">
    <citation type="journal article" date="2019" name="Nat. Ecol. Evol.">
        <title>Megaphylogeny resolves global patterns of mushroom evolution.</title>
        <authorList>
            <person name="Varga T."/>
            <person name="Krizsan K."/>
            <person name="Foldi C."/>
            <person name="Dima B."/>
            <person name="Sanchez-Garcia M."/>
            <person name="Sanchez-Ramirez S."/>
            <person name="Szollosi G.J."/>
            <person name="Szarkandi J.G."/>
            <person name="Papp V."/>
            <person name="Albert L."/>
            <person name="Andreopoulos W."/>
            <person name="Angelini C."/>
            <person name="Antonin V."/>
            <person name="Barry K.W."/>
            <person name="Bougher N.L."/>
            <person name="Buchanan P."/>
            <person name="Buyck B."/>
            <person name="Bense V."/>
            <person name="Catcheside P."/>
            <person name="Chovatia M."/>
            <person name="Cooper J."/>
            <person name="Damon W."/>
            <person name="Desjardin D."/>
            <person name="Finy P."/>
            <person name="Geml J."/>
            <person name="Haridas S."/>
            <person name="Hughes K."/>
            <person name="Justo A."/>
            <person name="Karasinski D."/>
            <person name="Kautmanova I."/>
            <person name="Kiss B."/>
            <person name="Kocsube S."/>
            <person name="Kotiranta H."/>
            <person name="LaButti K.M."/>
            <person name="Lechner B.E."/>
            <person name="Liimatainen K."/>
            <person name="Lipzen A."/>
            <person name="Lukacs Z."/>
            <person name="Mihaltcheva S."/>
            <person name="Morgado L.N."/>
            <person name="Niskanen T."/>
            <person name="Noordeloos M.E."/>
            <person name="Ohm R.A."/>
            <person name="Ortiz-Santana B."/>
            <person name="Ovrebo C."/>
            <person name="Racz N."/>
            <person name="Riley R."/>
            <person name="Savchenko A."/>
            <person name="Shiryaev A."/>
            <person name="Soop K."/>
            <person name="Spirin V."/>
            <person name="Szebenyi C."/>
            <person name="Tomsovsky M."/>
            <person name="Tulloss R.E."/>
            <person name="Uehling J."/>
            <person name="Grigoriev I.V."/>
            <person name="Vagvolgyi C."/>
            <person name="Papp T."/>
            <person name="Martin F.M."/>
            <person name="Miettinen O."/>
            <person name="Hibbett D.S."/>
            <person name="Nagy L.G."/>
        </authorList>
    </citation>
    <scope>NUCLEOTIDE SEQUENCE [LARGE SCALE GENOMIC DNA]</scope>
    <source>
        <strain evidence="2 3">CBS 962.96</strain>
    </source>
</reference>
<evidence type="ECO:0000313" key="2">
    <source>
        <dbReference type="EMBL" id="THU81003.1"/>
    </source>
</evidence>
<feature type="compositionally biased region" description="Low complexity" evidence="1">
    <location>
        <begin position="110"/>
        <end position="135"/>
    </location>
</feature>
<gene>
    <name evidence="2" type="ORF">K435DRAFT_873819</name>
</gene>